<comment type="caution">
    <text evidence="2">The sequence shown here is derived from an EMBL/GenBank/DDBJ whole genome shotgun (WGS) entry which is preliminary data.</text>
</comment>
<sequence>MDIAKAFRMVTLNPAQAVRIDRDLGSIEVGKSANLLLIEVFTGHPLVRKTVVNGEVAYQSDYMQLPQAQPL</sequence>
<evidence type="ECO:0000259" key="1">
    <source>
        <dbReference type="Pfam" id="PF01979"/>
    </source>
</evidence>
<dbReference type="InterPro" id="IPR011059">
    <property type="entry name" value="Metal-dep_hydrolase_composite"/>
</dbReference>
<reference evidence="2 3" key="1">
    <citation type="submission" date="2023-02" db="EMBL/GenBank/DDBJ databases">
        <title>Dictyobacter halimunensis sp. nov., a new member of the class Ktedonobacteria from forest soil in a geothermal area.</title>
        <authorList>
            <person name="Rachmania M.K."/>
            <person name="Ningsih F."/>
            <person name="Sakai Y."/>
            <person name="Yabe S."/>
            <person name="Yokota A."/>
            <person name="Sjamsuridzal W."/>
        </authorList>
    </citation>
    <scope>NUCLEOTIDE SEQUENCE [LARGE SCALE GENOMIC DNA]</scope>
    <source>
        <strain evidence="2 3">S3.2.2.5</strain>
    </source>
</reference>
<evidence type="ECO:0000313" key="3">
    <source>
        <dbReference type="Proteomes" id="UP001344906"/>
    </source>
</evidence>
<keyword evidence="3" id="KW-1185">Reference proteome</keyword>
<dbReference type="InterPro" id="IPR006680">
    <property type="entry name" value="Amidohydro-rel"/>
</dbReference>
<feature type="domain" description="Amidohydrolase-related" evidence="1">
    <location>
        <begin position="1"/>
        <end position="56"/>
    </location>
</feature>
<gene>
    <name evidence="2" type="ORF">KDH_04500</name>
</gene>
<protein>
    <recommendedName>
        <fullName evidence="1">Amidohydrolase-related domain-containing protein</fullName>
    </recommendedName>
</protein>
<dbReference type="Gene3D" id="2.30.40.10">
    <property type="entry name" value="Urease, subunit C, domain 1"/>
    <property type="match status" value="1"/>
</dbReference>
<organism evidence="2 3">
    <name type="scientific">Dictyobacter halimunensis</name>
    <dbReference type="NCBI Taxonomy" id="3026934"/>
    <lineage>
        <taxon>Bacteria</taxon>
        <taxon>Bacillati</taxon>
        <taxon>Chloroflexota</taxon>
        <taxon>Ktedonobacteria</taxon>
        <taxon>Ktedonobacterales</taxon>
        <taxon>Dictyobacteraceae</taxon>
        <taxon>Dictyobacter</taxon>
    </lineage>
</organism>
<dbReference type="Pfam" id="PF01979">
    <property type="entry name" value="Amidohydro_1"/>
    <property type="match status" value="1"/>
</dbReference>
<dbReference type="Proteomes" id="UP001344906">
    <property type="component" value="Unassembled WGS sequence"/>
</dbReference>
<name>A0ABQ6FMG8_9CHLR</name>
<dbReference type="EMBL" id="BSRI01000001">
    <property type="protein sequence ID" value="GLV53598.1"/>
    <property type="molecule type" value="Genomic_DNA"/>
</dbReference>
<accession>A0ABQ6FMG8</accession>
<proteinExistence type="predicted"/>
<dbReference type="RefSeq" id="WP_338247309.1">
    <property type="nucleotide sequence ID" value="NZ_BSRI01000001.1"/>
</dbReference>
<evidence type="ECO:0000313" key="2">
    <source>
        <dbReference type="EMBL" id="GLV53598.1"/>
    </source>
</evidence>